<dbReference type="Pfam" id="PF13598">
    <property type="entry name" value="DUF4139"/>
    <property type="match status" value="1"/>
</dbReference>
<accession>A0A8H3ARD4</accession>
<feature type="compositionally biased region" description="Basic and acidic residues" evidence="1">
    <location>
        <begin position="187"/>
        <end position="203"/>
    </location>
</feature>
<evidence type="ECO:0000259" key="2">
    <source>
        <dbReference type="Pfam" id="PF13598"/>
    </source>
</evidence>
<proteinExistence type="predicted"/>
<organism evidence="3 4">
    <name type="scientific">Rhizoctonia solani</name>
    <dbReference type="NCBI Taxonomy" id="456999"/>
    <lineage>
        <taxon>Eukaryota</taxon>
        <taxon>Fungi</taxon>
        <taxon>Dikarya</taxon>
        <taxon>Basidiomycota</taxon>
        <taxon>Agaricomycotina</taxon>
        <taxon>Agaricomycetes</taxon>
        <taxon>Cantharellales</taxon>
        <taxon>Ceratobasidiaceae</taxon>
        <taxon>Rhizoctonia</taxon>
    </lineage>
</organism>
<dbReference type="PANTHER" id="PTHR31005:SF8">
    <property type="entry name" value="DUF4139 DOMAIN-CONTAINING PROTEIN"/>
    <property type="match status" value="1"/>
</dbReference>
<evidence type="ECO:0000256" key="1">
    <source>
        <dbReference type="SAM" id="MobiDB-lite"/>
    </source>
</evidence>
<evidence type="ECO:0000313" key="3">
    <source>
        <dbReference type="EMBL" id="CAE6432532.1"/>
    </source>
</evidence>
<dbReference type="NCBIfam" id="TIGR02231">
    <property type="entry name" value="mucoidy inhibitor MuiA family protein"/>
    <property type="match status" value="1"/>
</dbReference>
<dbReference type="InterPro" id="IPR037291">
    <property type="entry name" value="DUF4139"/>
</dbReference>
<dbReference type="PANTHER" id="PTHR31005">
    <property type="entry name" value="DUF4139 DOMAIN-CONTAINING PROTEIN"/>
    <property type="match status" value="1"/>
</dbReference>
<dbReference type="Proteomes" id="UP000663888">
    <property type="component" value="Unassembled WGS sequence"/>
</dbReference>
<comment type="caution">
    <text evidence="3">The sequence shown here is derived from an EMBL/GenBank/DDBJ whole genome shotgun (WGS) entry which is preliminary data.</text>
</comment>
<evidence type="ECO:0000313" key="4">
    <source>
        <dbReference type="Proteomes" id="UP000663888"/>
    </source>
</evidence>
<dbReference type="InterPro" id="IPR011935">
    <property type="entry name" value="CHP02231"/>
</dbReference>
<feature type="non-terminal residue" evidence="3">
    <location>
        <position position="1"/>
    </location>
</feature>
<sequence length="244" mass="27221">MAVQSGSVDKGVLSATFNISERSDIPSDQGSRKVLIASLDFQVDPEWVCIPREDECVFLRCKITNSSQFTFLPGEVSVFINDSFVSKSRIQHVPPNDSFQLPLGIDPALRVTYAPVRTHKRLDTQPGFTSQGYQKQPRQETTEHSQFITIRNARPMAVLALYILDHVPVSNDSTIKVNVTSPPGLRESNRPVEGGTKEQRHETWVRPQWGVRARWAPPGIGEGAIEWVCAIGAGEEIELKLGWE</sequence>
<dbReference type="AlphaFoldDB" id="A0A8H3ARD4"/>
<dbReference type="EMBL" id="CAJMWX010000818">
    <property type="protein sequence ID" value="CAE6432532.1"/>
    <property type="molecule type" value="Genomic_DNA"/>
</dbReference>
<gene>
    <name evidence="3" type="ORF">RDB_LOCUS37049</name>
</gene>
<feature type="region of interest" description="Disordered" evidence="1">
    <location>
        <begin position="178"/>
        <end position="203"/>
    </location>
</feature>
<name>A0A8H3ARD4_9AGAM</name>
<protein>
    <recommendedName>
        <fullName evidence="2">DUF4139 domain-containing protein</fullName>
    </recommendedName>
</protein>
<reference evidence="3" key="1">
    <citation type="submission" date="2021-01" db="EMBL/GenBank/DDBJ databases">
        <authorList>
            <person name="Kaushik A."/>
        </authorList>
    </citation>
    <scope>NUCLEOTIDE SEQUENCE</scope>
    <source>
        <strain evidence="3">AG4-R118</strain>
    </source>
</reference>
<feature type="domain" description="DUF4139" evidence="2">
    <location>
        <begin position="11"/>
        <end position="243"/>
    </location>
</feature>